<proteinExistence type="predicted"/>
<name>A0ABW5V1V4_9BACI</name>
<feature type="compositionally biased region" description="Polar residues" evidence="1">
    <location>
        <begin position="37"/>
        <end position="50"/>
    </location>
</feature>
<evidence type="ECO:0000313" key="3">
    <source>
        <dbReference type="Proteomes" id="UP001597502"/>
    </source>
</evidence>
<keyword evidence="3" id="KW-1185">Reference proteome</keyword>
<dbReference type="RefSeq" id="WP_382390975.1">
    <property type="nucleotide sequence ID" value="NZ_JBHUNA010000005.1"/>
</dbReference>
<accession>A0ABW5V1V4</accession>
<sequence length="81" mass="9069">MNKKRPLNCGLLFYLLSKPLTPRYRMAAENTIMAIPPTTSKKMPNRQIHSTKTDKTRVVTGTSKTGIPVNALVTLKRLDTV</sequence>
<comment type="caution">
    <text evidence="2">The sequence shown here is derived from an EMBL/GenBank/DDBJ whole genome shotgun (WGS) entry which is preliminary data.</text>
</comment>
<evidence type="ECO:0000256" key="1">
    <source>
        <dbReference type="SAM" id="MobiDB-lite"/>
    </source>
</evidence>
<dbReference type="Proteomes" id="UP001597502">
    <property type="component" value="Unassembled WGS sequence"/>
</dbReference>
<protein>
    <submittedName>
        <fullName evidence="2">Uncharacterized protein</fullName>
    </submittedName>
</protein>
<reference evidence="3" key="1">
    <citation type="journal article" date="2019" name="Int. J. Syst. Evol. Microbiol.">
        <title>The Global Catalogue of Microorganisms (GCM) 10K type strain sequencing project: providing services to taxonomists for standard genome sequencing and annotation.</title>
        <authorList>
            <consortium name="The Broad Institute Genomics Platform"/>
            <consortium name="The Broad Institute Genome Sequencing Center for Infectious Disease"/>
            <person name="Wu L."/>
            <person name="Ma J."/>
        </authorList>
    </citation>
    <scope>NUCLEOTIDE SEQUENCE [LARGE SCALE GENOMIC DNA]</scope>
    <source>
        <strain evidence="3">TISTR 1535</strain>
    </source>
</reference>
<gene>
    <name evidence="2" type="ORF">ACFSUO_03055</name>
</gene>
<organism evidence="2 3">
    <name type="scientific">Lentibacillus juripiscarius</name>
    <dbReference type="NCBI Taxonomy" id="257446"/>
    <lineage>
        <taxon>Bacteria</taxon>
        <taxon>Bacillati</taxon>
        <taxon>Bacillota</taxon>
        <taxon>Bacilli</taxon>
        <taxon>Bacillales</taxon>
        <taxon>Bacillaceae</taxon>
        <taxon>Lentibacillus</taxon>
    </lineage>
</organism>
<dbReference type="EMBL" id="JBHUNA010000005">
    <property type="protein sequence ID" value="MFD2759962.1"/>
    <property type="molecule type" value="Genomic_DNA"/>
</dbReference>
<feature type="region of interest" description="Disordered" evidence="1">
    <location>
        <begin position="37"/>
        <end position="59"/>
    </location>
</feature>
<evidence type="ECO:0000313" key="2">
    <source>
        <dbReference type="EMBL" id="MFD2759962.1"/>
    </source>
</evidence>